<reference evidence="2" key="1">
    <citation type="submission" date="2017-02" db="EMBL/GenBank/DDBJ databases">
        <title>Draft Genome Sequence of the Salt Water Bacterium Oceanospirillum linum ATCC 11336.</title>
        <authorList>
            <person name="Trachtenberg A.M."/>
            <person name="Carney J.G."/>
            <person name="Linnane J.D."/>
            <person name="Rheaume B.A."/>
            <person name="Pitts N.L."/>
            <person name="Mykles D.L."/>
            <person name="Maclea K.S."/>
        </authorList>
    </citation>
    <scope>NUCLEOTIDE SEQUENCE [LARGE SCALE GENOMIC DNA]</scope>
    <source>
        <strain evidence="2">ATCC 11336</strain>
    </source>
</reference>
<sequence>MSRSKKSRSLKGKANIRTGKKEDFKKWREEQSALGIVGPKSAAHKKKDKKRKEQAAKKLARMGVKKADS</sequence>
<name>A0A1T1HEI6_OCELI</name>
<feature type="compositionally biased region" description="Basic residues" evidence="1">
    <location>
        <begin position="1"/>
        <end position="11"/>
    </location>
</feature>
<organism evidence="2 3">
    <name type="scientific">Oceanospirillum linum</name>
    <dbReference type="NCBI Taxonomy" id="966"/>
    <lineage>
        <taxon>Bacteria</taxon>
        <taxon>Pseudomonadati</taxon>
        <taxon>Pseudomonadota</taxon>
        <taxon>Gammaproteobacteria</taxon>
        <taxon>Oceanospirillales</taxon>
        <taxon>Oceanospirillaceae</taxon>
        <taxon>Oceanospirillum</taxon>
    </lineage>
</organism>
<protein>
    <submittedName>
        <fullName evidence="2">Uncharacterized protein</fullName>
    </submittedName>
</protein>
<evidence type="ECO:0000313" key="3">
    <source>
        <dbReference type="Proteomes" id="UP000190064"/>
    </source>
</evidence>
<gene>
    <name evidence="2" type="ORF">BTA35_0201525</name>
</gene>
<dbReference type="AlphaFoldDB" id="A0A1T1HEI6"/>
<keyword evidence="3" id="KW-1185">Reference proteome</keyword>
<proteinExistence type="predicted"/>
<evidence type="ECO:0000313" key="2">
    <source>
        <dbReference type="EMBL" id="OOV88236.1"/>
    </source>
</evidence>
<accession>A0A1T1HEI6</accession>
<feature type="compositionally biased region" description="Basic residues" evidence="1">
    <location>
        <begin position="57"/>
        <end position="69"/>
    </location>
</feature>
<dbReference type="RefSeq" id="WP_077242660.1">
    <property type="nucleotide sequence ID" value="NZ_FXTS01000001.1"/>
</dbReference>
<feature type="compositionally biased region" description="Basic and acidic residues" evidence="1">
    <location>
        <begin position="19"/>
        <end position="31"/>
    </location>
</feature>
<dbReference type="Proteomes" id="UP000190064">
    <property type="component" value="Unassembled WGS sequence"/>
</dbReference>
<evidence type="ECO:0000256" key="1">
    <source>
        <dbReference type="SAM" id="MobiDB-lite"/>
    </source>
</evidence>
<comment type="caution">
    <text evidence="2">The sequence shown here is derived from an EMBL/GenBank/DDBJ whole genome shotgun (WGS) entry which is preliminary data.</text>
</comment>
<feature type="region of interest" description="Disordered" evidence="1">
    <location>
        <begin position="1"/>
        <end position="69"/>
    </location>
</feature>
<dbReference type="EMBL" id="MTSD02000001">
    <property type="protein sequence ID" value="OOV88236.1"/>
    <property type="molecule type" value="Genomic_DNA"/>
</dbReference>
<dbReference type="STRING" id="966.BTA35_0201525"/>